<dbReference type="Proteomes" id="UP001224890">
    <property type="component" value="Unassembled WGS sequence"/>
</dbReference>
<evidence type="ECO:0000256" key="1">
    <source>
        <dbReference type="ARBA" id="ARBA00022737"/>
    </source>
</evidence>
<keyword evidence="5" id="KW-1185">Reference proteome</keyword>
<evidence type="ECO:0000313" key="4">
    <source>
        <dbReference type="EMBL" id="KAK1673287.1"/>
    </source>
</evidence>
<evidence type="ECO:0000256" key="2">
    <source>
        <dbReference type="SAM" id="MobiDB-lite"/>
    </source>
</evidence>
<feature type="compositionally biased region" description="Polar residues" evidence="2">
    <location>
        <begin position="454"/>
        <end position="481"/>
    </location>
</feature>
<reference evidence="4" key="1">
    <citation type="submission" date="2021-06" db="EMBL/GenBank/DDBJ databases">
        <title>Comparative genomics, transcriptomics and evolutionary studies reveal genomic signatures of adaptation to plant cell wall in hemibiotrophic fungi.</title>
        <authorList>
            <consortium name="DOE Joint Genome Institute"/>
            <person name="Baroncelli R."/>
            <person name="Diaz J.F."/>
            <person name="Benocci T."/>
            <person name="Peng M."/>
            <person name="Battaglia E."/>
            <person name="Haridas S."/>
            <person name="Andreopoulos W."/>
            <person name="Labutti K."/>
            <person name="Pangilinan J."/>
            <person name="Floch G.L."/>
            <person name="Makela M.R."/>
            <person name="Henrissat B."/>
            <person name="Grigoriev I.V."/>
            <person name="Crouch J.A."/>
            <person name="De Vries R.P."/>
            <person name="Sukno S.A."/>
            <person name="Thon M.R."/>
        </authorList>
    </citation>
    <scope>NUCLEOTIDE SEQUENCE</scope>
    <source>
        <strain evidence="4">CBS 193.32</strain>
    </source>
</reference>
<organism evidence="4 5">
    <name type="scientific">Colletotrichum godetiae</name>
    <dbReference type="NCBI Taxonomy" id="1209918"/>
    <lineage>
        <taxon>Eukaryota</taxon>
        <taxon>Fungi</taxon>
        <taxon>Dikarya</taxon>
        <taxon>Ascomycota</taxon>
        <taxon>Pezizomycotina</taxon>
        <taxon>Sordariomycetes</taxon>
        <taxon>Hypocreomycetidae</taxon>
        <taxon>Glomerellales</taxon>
        <taxon>Glomerellaceae</taxon>
        <taxon>Colletotrichum</taxon>
        <taxon>Colletotrichum acutatum species complex</taxon>
    </lineage>
</organism>
<protein>
    <recommendedName>
        <fullName evidence="3">Nephrocystin 3-like N-terminal domain-containing protein</fullName>
    </recommendedName>
</protein>
<name>A0AAJ0AG56_9PEZI</name>
<proteinExistence type="predicted"/>
<dbReference type="AlphaFoldDB" id="A0AAJ0AG56"/>
<dbReference type="PANTHER" id="PTHR10039">
    <property type="entry name" value="AMELOGENIN"/>
    <property type="match status" value="1"/>
</dbReference>
<evidence type="ECO:0000313" key="5">
    <source>
        <dbReference type="Proteomes" id="UP001224890"/>
    </source>
</evidence>
<sequence>MLLDKEESPIVAFFSFETFEAGENQSPTSRQDFHEQTFQAQVAWCIVAQLLRRQYGPESSLAETLLRLPPMAREALISTCSAIGESKCPFTPTTPDGNDPASLLWGSVTSWYHETRGLDWSHISELTTVMSACLEDITQDGKCVVLVFDGLEHQDQSACAKLVTWIDKLGHGVRALLCIDDTREFTTGGQPRWSEVMLNAPICIESLKFDGMQTRRDQIVDPLPATNQWLSETEEFQQWESSGKVLWITGRAGSGKSVLAKNIQQQFQRKVSNGDPSDDLFVCDWFYSARGPTFGAKDASMLRALTLSILSSGKKTFEPARAIYRARFDAGRQNDDWVLSELSDLFTALALSASTPRTLAVVDALDESESVTQLSSLKSTHENFDLLEMFTEVGGSLNSRVRFVLLSRPEFVISKTLSHCSQIRMEQYNDRDISIVIEGGIEKLRVAWRGASDTGPTNFSKDSNASTNAHSRENPSSNNDLETQEKTLGEIRAHLETHAKGVILWVIRIIQQLLLIIENEIGFSTQDLMDSLIASPPEVEELYIKFLESLRGSRSTKELAKTKRILEWIVGSQRSWRWENMENSAMIPWNRTGW</sequence>
<comment type="caution">
    <text evidence="4">The sequence shown here is derived from an EMBL/GenBank/DDBJ whole genome shotgun (WGS) entry which is preliminary data.</text>
</comment>
<accession>A0AAJ0AG56</accession>
<dbReference type="InterPro" id="IPR027417">
    <property type="entry name" value="P-loop_NTPase"/>
</dbReference>
<feature type="domain" description="Nephrocystin 3-like N-terminal" evidence="3">
    <location>
        <begin position="226"/>
        <end position="408"/>
    </location>
</feature>
<dbReference type="Pfam" id="PF24883">
    <property type="entry name" value="NPHP3_N"/>
    <property type="match status" value="1"/>
</dbReference>
<dbReference type="RefSeq" id="XP_060427290.1">
    <property type="nucleotide sequence ID" value="XM_060579727.1"/>
</dbReference>
<dbReference type="InterPro" id="IPR056884">
    <property type="entry name" value="NPHP3-like_N"/>
</dbReference>
<dbReference type="Gene3D" id="3.40.50.300">
    <property type="entry name" value="P-loop containing nucleotide triphosphate hydrolases"/>
    <property type="match status" value="1"/>
</dbReference>
<dbReference type="EMBL" id="JAHMHR010000032">
    <property type="protein sequence ID" value="KAK1673287.1"/>
    <property type="molecule type" value="Genomic_DNA"/>
</dbReference>
<keyword evidence="1" id="KW-0677">Repeat</keyword>
<gene>
    <name evidence="4" type="ORF">BDP55DRAFT_730734</name>
</gene>
<dbReference type="PANTHER" id="PTHR10039:SF5">
    <property type="entry name" value="NACHT DOMAIN-CONTAINING PROTEIN"/>
    <property type="match status" value="1"/>
</dbReference>
<dbReference type="SUPFAM" id="SSF52540">
    <property type="entry name" value="P-loop containing nucleoside triphosphate hydrolases"/>
    <property type="match status" value="1"/>
</dbReference>
<dbReference type="GeneID" id="85464253"/>
<evidence type="ECO:0000259" key="3">
    <source>
        <dbReference type="Pfam" id="PF24883"/>
    </source>
</evidence>
<feature type="region of interest" description="Disordered" evidence="2">
    <location>
        <begin position="453"/>
        <end position="481"/>
    </location>
</feature>